<dbReference type="OrthoDB" id="9814092at2"/>
<feature type="transmembrane region" description="Helical" evidence="6">
    <location>
        <begin position="58"/>
        <end position="86"/>
    </location>
</feature>
<keyword evidence="5 6" id="KW-0472">Membrane</keyword>
<comment type="subcellular location">
    <subcellularLocation>
        <location evidence="1 6">Cell membrane</location>
        <topology evidence="1 6">Multi-pass membrane protein</topology>
    </subcellularLocation>
</comment>
<evidence type="ECO:0000313" key="8">
    <source>
        <dbReference type="EMBL" id="KCZ90659.1"/>
    </source>
</evidence>
<evidence type="ECO:0000256" key="5">
    <source>
        <dbReference type="ARBA" id="ARBA00023136"/>
    </source>
</evidence>
<dbReference type="PANTHER" id="PTHR12677:SF55">
    <property type="entry name" value="UNDECAPRENYL PHOSPHATE TRANSPORTER SAOUHSC_00901-RELATED"/>
    <property type="match status" value="1"/>
</dbReference>
<comment type="caution">
    <text evidence="8">The sequence shown here is derived from an EMBL/GenBank/DDBJ whole genome shotgun (WGS) entry which is preliminary data.</text>
</comment>
<reference evidence="8 9" key="1">
    <citation type="journal article" date="2014" name="Antonie Van Leeuwenhoek">
        <title>Hyphomonas beringensis sp. nov. and Hyphomonas chukchiensis sp. nov., isolated from surface seawater of the Bering Sea and Chukchi Sea.</title>
        <authorList>
            <person name="Li C."/>
            <person name="Lai Q."/>
            <person name="Li G."/>
            <person name="Dong C."/>
            <person name="Wang J."/>
            <person name="Liao Y."/>
            <person name="Shao Z."/>
        </authorList>
    </citation>
    <scope>NUCLEOTIDE SEQUENCE [LARGE SCALE GENOMIC DNA]</scope>
    <source>
        <strain evidence="8 9">MHS-2</strain>
    </source>
</reference>
<comment type="caution">
    <text evidence="6">Lacks conserved residue(s) required for the propagation of feature annotation.</text>
</comment>
<keyword evidence="3 6" id="KW-0812">Transmembrane</keyword>
<dbReference type="AlphaFoldDB" id="A0A059FJ45"/>
<keyword evidence="9" id="KW-1185">Reference proteome</keyword>
<feature type="transmembrane region" description="Helical" evidence="6">
    <location>
        <begin position="16"/>
        <end position="37"/>
    </location>
</feature>
<dbReference type="GO" id="GO:0005886">
    <property type="term" value="C:plasma membrane"/>
    <property type="evidence" value="ECO:0007669"/>
    <property type="project" value="UniProtKB-SubCell"/>
</dbReference>
<evidence type="ECO:0000256" key="4">
    <source>
        <dbReference type="ARBA" id="ARBA00022989"/>
    </source>
</evidence>
<evidence type="ECO:0000313" key="9">
    <source>
        <dbReference type="Proteomes" id="UP000025171"/>
    </source>
</evidence>
<evidence type="ECO:0000256" key="3">
    <source>
        <dbReference type="ARBA" id="ARBA00022692"/>
    </source>
</evidence>
<dbReference type="InterPro" id="IPR032816">
    <property type="entry name" value="VTT_dom"/>
</dbReference>
<dbReference type="RefSeq" id="WP_051618562.1">
    <property type="nucleotide sequence ID" value="NZ_ARYK01000006.1"/>
</dbReference>
<gene>
    <name evidence="8" type="ORF">HJO_12446</name>
</gene>
<evidence type="ECO:0000256" key="2">
    <source>
        <dbReference type="ARBA" id="ARBA00022475"/>
    </source>
</evidence>
<dbReference type="InterPro" id="IPR015414">
    <property type="entry name" value="TMEM64"/>
</dbReference>
<dbReference type="EMBL" id="ARYK01000006">
    <property type="protein sequence ID" value="KCZ90659.1"/>
    <property type="molecule type" value="Genomic_DNA"/>
</dbReference>
<dbReference type="STRING" id="1280950.HJO_12446"/>
<proteinExistence type="inferred from homology"/>
<feature type="transmembrane region" description="Helical" evidence="6">
    <location>
        <begin position="201"/>
        <end position="220"/>
    </location>
</feature>
<dbReference type="Proteomes" id="UP000025171">
    <property type="component" value="Unassembled WGS sequence"/>
</dbReference>
<name>A0A059FJ45_9PROT</name>
<dbReference type="PATRIC" id="fig|1280950.3.peg.2496"/>
<dbReference type="eggNOG" id="COG0398">
    <property type="taxonomic scope" value="Bacteria"/>
</dbReference>
<keyword evidence="4 6" id="KW-1133">Transmembrane helix</keyword>
<feature type="transmembrane region" description="Helical" evidence="6">
    <location>
        <begin position="169"/>
        <end position="195"/>
    </location>
</feature>
<dbReference type="Pfam" id="PF09335">
    <property type="entry name" value="VTT_dom"/>
    <property type="match status" value="1"/>
</dbReference>
<keyword evidence="2 6" id="KW-1003">Cell membrane</keyword>
<evidence type="ECO:0000256" key="1">
    <source>
        <dbReference type="ARBA" id="ARBA00004651"/>
    </source>
</evidence>
<evidence type="ECO:0000259" key="7">
    <source>
        <dbReference type="Pfam" id="PF09335"/>
    </source>
</evidence>
<sequence>MSQTDKTASQPARRTLLLGGGLLVAVLVIFIMGKLGLLPRVELLNTWMETVAGSPWGLPAVILVFCGAAFLGVPQFALIAAAVAVFGPWLGFTYAWIANMCSGSLTFWVGRLAGEQMFRRYAGATANRLAAFVGRNALATSALVRNVPTGPFIVVNMAFGVSTAKYRDFAIGMAFGVLPKLALIAFAGQSLFAALKGNPGVAILTAMVAAAIYGAIALYARTRLGPKGQSVPLIGDKPVDTGAKPDE</sequence>
<accession>A0A059FJ45</accession>
<organism evidence="8 9">
    <name type="scientific">Hyphomonas johnsonii MHS-2</name>
    <dbReference type="NCBI Taxonomy" id="1280950"/>
    <lineage>
        <taxon>Bacteria</taxon>
        <taxon>Pseudomonadati</taxon>
        <taxon>Pseudomonadota</taxon>
        <taxon>Alphaproteobacteria</taxon>
        <taxon>Hyphomonadales</taxon>
        <taxon>Hyphomonadaceae</taxon>
        <taxon>Hyphomonas</taxon>
    </lineage>
</organism>
<feature type="domain" description="VTT" evidence="7">
    <location>
        <begin position="73"/>
        <end position="189"/>
    </location>
</feature>
<protein>
    <recommendedName>
        <fullName evidence="6">TVP38/TMEM64 family membrane protein</fullName>
    </recommendedName>
</protein>
<dbReference type="PANTHER" id="PTHR12677">
    <property type="entry name" value="GOLGI APPARATUS MEMBRANE PROTEIN TVP38-RELATED"/>
    <property type="match status" value="1"/>
</dbReference>
<comment type="similarity">
    <text evidence="6">Belongs to the TVP38/TMEM64 family.</text>
</comment>
<evidence type="ECO:0000256" key="6">
    <source>
        <dbReference type="RuleBase" id="RU366058"/>
    </source>
</evidence>